<dbReference type="OrthoDB" id="1665692at2759"/>
<organism evidence="2 3">
    <name type="scientific">Pyrus ussuriensis x Pyrus communis</name>
    <dbReference type="NCBI Taxonomy" id="2448454"/>
    <lineage>
        <taxon>Eukaryota</taxon>
        <taxon>Viridiplantae</taxon>
        <taxon>Streptophyta</taxon>
        <taxon>Embryophyta</taxon>
        <taxon>Tracheophyta</taxon>
        <taxon>Spermatophyta</taxon>
        <taxon>Magnoliopsida</taxon>
        <taxon>eudicotyledons</taxon>
        <taxon>Gunneridae</taxon>
        <taxon>Pentapetalae</taxon>
        <taxon>rosids</taxon>
        <taxon>fabids</taxon>
        <taxon>Rosales</taxon>
        <taxon>Rosaceae</taxon>
        <taxon>Amygdaloideae</taxon>
        <taxon>Maleae</taxon>
        <taxon>Pyrus</taxon>
    </lineage>
</organism>
<feature type="coiled-coil region" evidence="1">
    <location>
        <begin position="272"/>
        <end position="299"/>
    </location>
</feature>
<comment type="caution">
    <text evidence="2">The sequence shown here is derived from an EMBL/GenBank/DDBJ whole genome shotgun (WGS) entry which is preliminary data.</text>
</comment>
<evidence type="ECO:0000313" key="2">
    <source>
        <dbReference type="EMBL" id="KAB2634636.1"/>
    </source>
</evidence>
<reference evidence="2 3" key="1">
    <citation type="submission" date="2019-09" db="EMBL/GenBank/DDBJ databases">
        <authorList>
            <person name="Ou C."/>
        </authorList>
    </citation>
    <scope>NUCLEOTIDE SEQUENCE [LARGE SCALE GENOMIC DNA]</scope>
    <source>
        <strain evidence="2">S2</strain>
        <tissue evidence="2">Leaf</tissue>
    </source>
</reference>
<dbReference type="AlphaFoldDB" id="A0A5N5I374"/>
<dbReference type="EMBL" id="SMOL01000043">
    <property type="protein sequence ID" value="KAB2634636.1"/>
    <property type="molecule type" value="Genomic_DNA"/>
</dbReference>
<evidence type="ECO:0000313" key="3">
    <source>
        <dbReference type="Proteomes" id="UP000327157"/>
    </source>
</evidence>
<keyword evidence="1" id="KW-0175">Coiled coil</keyword>
<name>A0A5N5I374_9ROSA</name>
<sequence>MAISLISSSHCLFLLQQPFIFLLQDPPLSSSSDNPIYSSSNIKKLCRKAVTTAPHSPPLAHLSAAIAPVQMDHLLVVAPPVSAIHGHHYPRTPDTPSTSTIDALGSRQAKKNTQGPCHQLKTAKITRVTNRRITIRYEERYWAAPTAEQHSALAHDIGHVVQTNCPMQWKSGKVMPNEVRTKVHAQLSVNELQFEDINNDMLTYVALEEGCPKEFEGQEDNWTWLCNQNSRRSMPLYSSILIIILRIQVSWLGTYCRGMGNARWRDPRAPSSSQLKSQVTALTAEVADLMTELASYRSQMSLIVQALSQSGIRLPNLRPPSTFQPKHGHTFQLPPQDDHVDYATLFF</sequence>
<reference evidence="2 3" key="2">
    <citation type="submission" date="2019-11" db="EMBL/GenBank/DDBJ databases">
        <title>A de novo genome assembly of a pear dwarfing rootstock.</title>
        <authorList>
            <person name="Wang F."/>
            <person name="Wang J."/>
            <person name="Li S."/>
            <person name="Zhang Y."/>
            <person name="Fang M."/>
            <person name="Ma L."/>
            <person name="Zhao Y."/>
            <person name="Jiang S."/>
        </authorList>
    </citation>
    <scope>NUCLEOTIDE SEQUENCE [LARGE SCALE GENOMIC DNA]</scope>
    <source>
        <strain evidence="2">S2</strain>
        <tissue evidence="2">Leaf</tissue>
    </source>
</reference>
<proteinExistence type="predicted"/>
<protein>
    <submittedName>
        <fullName evidence="2">Uncharacterized protein</fullName>
    </submittedName>
</protein>
<accession>A0A5N5I374</accession>
<gene>
    <name evidence="2" type="ORF">D8674_038111</name>
</gene>
<keyword evidence="3" id="KW-1185">Reference proteome</keyword>
<evidence type="ECO:0000256" key="1">
    <source>
        <dbReference type="SAM" id="Coils"/>
    </source>
</evidence>
<dbReference type="Proteomes" id="UP000327157">
    <property type="component" value="Unassembled WGS sequence"/>
</dbReference>